<dbReference type="InterPro" id="IPR051781">
    <property type="entry name" value="Metallo-dep_Hydrolase"/>
</dbReference>
<dbReference type="OrthoDB" id="194468at2759"/>
<evidence type="ECO:0000313" key="2">
    <source>
        <dbReference type="Proteomes" id="UP000027920"/>
    </source>
</evidence>
<keyword evidence="2" id="KW-1185">Reference proteome</keyword>
<dbReference type="PANTHER" id="PTHR43135">
    <property type="entry name" value="ALPHA-D-RIBOSE 1-METHYLPHOSPHONATE 5-TRIPHOSPHATE DIPHOSPHATASE"/>
    <property type="match status" value="1"/>
</dbReference>
<organism evidence="1 2">
    <name type="scientific">Exophiala aquamarina CBS 119918</name>
    <dbReference type="NCBI Taxonomy" id="1182545"/>
    <lineage>
        <taxon>Eukaryota</taxon>
        <taxon>Fungi</taxon>
        <taxon>Dikarya</taxon>
        <taxon>Ascomycota</taxon>
        <taxon>Pezizomycotina</taxon>
        <taxon>Eurotiomycetes</taxon>
        <taxon>Chaetothyriomycetidae</taxon>
        <taxon>Chaetothyriales</taxon>
        <taxon>Herpotrichiellaceae</taxon>
        <taxon>Exophiala</taxon>
    </lineage>
</organism>
<dbReference type="InterPro" id="IPR032466">
    <property type="entry name" value="Metal_Hydrolase"/>
</dbReference>
<accession>A0A072P8Q9</accession>
<dbReference type="InterPro" id="IPR011059">
    <property type="entry name" value="Metal-dep_hydrolase_composite"/>
</dbReference>
<name>A0A072P8Q9_9EURO</name>
<dbReference type="SUPFAM" id="SSF51556">
    <property type="entry name" value="Metallo-dependent hydrolases"/>
    <property type="match status" value="1"/>
</dbReference>
<protein>
    <recommendedName>
        <fullName evidence="3">Amidohydrolase-related domain-containing protein</fullName>
    </recommendedName>
</protein>
<evidence type="ECO:0000313" key="1">
    <source>
        <dbReference type="EMBL" id="KEF51965.1"/>
    </source>
</evidence>
<dbReference type="EMBL" id="AMGV01000020">
    <property type="protein sequence ID" value="KEF51965.1"/>
    <property type="molecule type" value="Genomic_DNA"/>
</dbReference>
<dbReference type="GO" id="GO:0016810">
    <property type="term" value="F:hydrolase activity, acting on carbon-nitrogen (but not peptide) bonds"/>
    <property type="evidence" value="ECO:0007669"/>
    <property type="project" value="InterPro"/>
</dbReference>
<dbReference type="VEuPathDB" id="FungiDB:A1O9_11955"/>
<sequence length="246" mass="26672">MSSATQDNPSLRQASGIHDANGIKVFIANIHDAGKPRRPWESVHFDNALRSPEYEIKVKVGTVSGFDVLVENPKFKIVKGRGRTLRSGLGDAHTHLSWNSGDIPALTGLGVKEHTLLTPRAAKIAISSGYTMCFGAASAQDRLDVAIRDVINAGKLPGPRYLANCKEITHPQDAVGQNGLVVVANGPEEMRAAVNRHIDLGADQVKMTMLGEEICEPLSSGKKCYFDDEEIAYSVDVVFYASWTDN</sequence>
<proteinExistence type="predicted"/>
<dbReference type="RefSeq" id="XP_013254555.1">
    <property type="nucleotide sequence ID" value="XM_013399101.1"/>
</dbReference>
<dbReference type="AlphaFoldDB" id="A0A072P8Q9"/>
<gene>
    <name evidence="1" type="ORF">A1O9_11955</name>
</gene>
<dbReference type="Gene3D" id="2.30.40.10">
    <property type="entry name" value="Urease, subunit C, domain 1"/>
    <property type="match status" value="1"/>
</dbReference>
<dbReference type="Proteomes" id="UP000027920">
    <property type="component" value="Unassembled WGS sequence"/>
</dbReference>
<comment type="caution">
    <text evidence="1">The sequence shown here is derived from an EMBL/GenBank/DDBJ whole genome shotgun (WGS) entry which is preliminary data.</text>
</comment>
<dbReference type="GeneID" id="25286850"/>
<dbReference type="Gene3D" id="3.20.20.140">
    <property type="entry name" value="Metal-dependent hydrolases"/>
    <property type="match status" value="1"/>
</dbReference>
<evidence type="ECO:0008006" key="3">
    <source>
        <dbReference type="Google" id="ProtNLM"/>
    </source>
</evidence>
<dbReference type="STRING" id="1182545.A0A072P8Q9"/>
<dbReference type="HOGENOM" id="CLU_1129064_0_0_1"/>
<reference evidence="1 2" key="1">
    <citation type="submission" date="2013-03" db="EMBL/GenBank/DDBJ databases">
        <title>The Genome Sequence of Exophiala aquamarina CBS 119918.</title>
        <authorList>
            <consortium name="The Broad Institute Genomics Platform"/>
            <person name="Cuomo C."/>
            <person name="de Hoog S."/>
            <person name="Gorbushina A."/>
            <person name="Walker B."/>
            <person name="Young S.K."/>
            <person name="Zeng Q."/>
            <person name="Gargeya S."/>
            <person name="Fitzgerald M."/>
            <person name="Haas B."/>
            <person name="Abouelleil A."/>
            <person name="Allen A.W."/>
            <person name="Alvarado L."/>
            <person name="Arachchi H.M."/>
            <person name="Berlin A.M."/>
            <person name="Chapman S.B."/>
            <person name="Gainer-Dewar J."/>
            <person name="Goldberg J."/>
            <person name="Griggs A."/>
            <person name="Gujja S."/>
            <person name="Hansen M."/>
            <person name="Howarth C."/>
            <person name="Imamovic A."/>
            <person name="Ireland A."/>
            <person name="Larimer J."/>
            <person name="McCowan C."/>
            <person name="Murphy C."/>
            <person name="Pearson M."/>
            <person name="Poon T.W."/>
            <person name="Priest M."/>
            <person name="Roberts A."/>
            <person name="Saif S."/>
            <person name="Shea T."/>
            <person name="Sisk P."/>
            <person name="Sykes S."/>
            <person name="Wortman J."/>
            <person name="Nusbaum C."/>
            <person name="Birren B."/>
        </authorList>
    </citation>
    <scope>NUCLEOTIDE SEQUENCE [LARGE SCALE GENOMIC DNA]</scope>
    <source>
        <strain evidence="1 2">CBS 119918</strain>
    </source>
</reference>
<dbReference type="PANTHER" id="PTHR43135:SF3">
    <property type="entry name" value="ALPHA-D-RIBOSE 1-METHYLPHOSPHONATE 5-TRIPHOSPHATE DIPHOSPHATASE"/>
    <property type="match status" value="1"/>
</dbReference>